<dbReference type="CDD" id="cd16323">
    <property type="entry name" value="Syd"/>
    <property type="match status" value="1"/>
</dbReference>
<dbReference type="InterPro" id="IPR038228">
    <property type="entry name" value="Syd_sf"/>
</dbReference>
<evidence type="ECO:0000256" key="1">
    <source>
        <dbReference type="ARBA" id="ARBA00022475"/>
    </source>
</evidence>
<dbReference type="Pfam" id="PF07348">
    <property type="entry name" value="Syd"/>
    <property type="match status" value="1"/>
</dbReference>
<dbReference type="RefSeq" id="WP_149605942.1">
    <property type="nucleotide sequence ID" value="NZ_SEUJ01000068.1"/>
</dbReference>
<dbReference type="HAMAP" id="MF_01104">
    <property type="entry name" value="Syd"/>
    <property type="match status" value="1"/>
</dbReference>
<evidence type="ECO:0000313" key="5">
    <source>
        <dbReference type="EMBL" id="KAA1156689.1"/>
    </source>
</evidence>
<evidence type="ECO:0000256" key="4">
    <source>
        <dbReference type="HAMAP-Rule" id="MF_01104"/>
    </source>
</evidence>
<dbReference type="Proteomes" id="UP000322915">
    <property type="component" value="Unassembled WGS sequence"/>
</dbReference>
<gene>
    <name evidence="4" type="primary">syd</name>
    <name evidence="5" type="ORF">EU509_09880</name>
</gene>
<comment type="caution">
    <text evidence="5">The sequence shown here is derived from an EMBL/GenBank/DDBJ whole genome shotgun (WGS) entry which is preliminary data.</text>
</comment>
<evidence type="ECO:0000256" key="3">
    <source>
        <dbReference type="ARBA" id="ARBA00023136"/>
    </source>
</evidence>
<dbReference type="InterPro" id="IPR009948">
    <property type="entry name" value="Syd"/>
</dbReference>
<keyword evidence="1 4" id="KW-1003">Cell membrane</keyword>
<comment type="similarity">
    <text evidence="4">Belongs to the Syd family.</text>
</comment>
<proteinExistence type="inferred from homology"/>
<comment type="function">
    <text evidence="4">Interacts with the SecY protein in vivo. May bind preferentially to an uncomplexed state of SecY, thus functioning either as a chelating agent for excess SecY in the cell or as a regulatory factor that negatively controls the translocase function.</text>
</comment>
<name>A0ABQ6RIJ0_9GAMM</name>
<dbReference type="EMBL" id="SEUJ01000068">
    <property type="protein sequence ID" value="KAA1156689.1"/>
    <property type="molecule type" value="Genomic_DNA"/>
</dbReference>
<organism evidence="5 6">
    <name type="scientific">Pseudoalteromonas fuliginea</name>
    <dbReference type="NCBI Taxonomy" id="1872678"/>
    <lineage>
        <taxon>Bacteria</taxon>
        <taxon>Pseudomonadati</taxon>
        <taxon>Pseudomonadota</taxon>
        <taxon>Gammaproteobacteria</taxon>
        <taxon>Alteromonadales</taxon>
        <taxon>Pseudoalteromonadaceae</taxon>
        <taxon>Pseudoalteromonas</taxon>
    </lineage>
</organism>
<comment type="subcellular location">
    <subcellularLocation>
        <location evidence="4">Cell inner membrane</location>
        <topology evidence="4">Peripheral membrane protein</topology>
        <orientation evidence="4">Cytoplasmic side</orientation>
    </subcellularLocation>
    <text evidence="4">Loosely associated with the cytoplasmic side of the inner membrane, probably via SecY.</text>
</comment>
<evidence type="ECO:0000256" key="2">
    <source>
        <dbReference type="ARBA" id="ARBA00022519"/>
    </source>
</evidence>
<keyword evidence="3 4" id="KW-0472">Membrane</keyword>
<evidence type="ECO:0000313" key="6">
    <source>
        <dbReference type="Proteomes" id="UP000322915"/>
    </source>
</evidence>
<dbReference type="NCBIfam" id="NF003439">
    <property type="entry name" value="PRK04968.1"/>
    <property type="match status" value="1"/>
</dbReference>
<reference evidence="5 6" key="1">
    <citation type="submission" date="2019-01" db="EMBL/GenBank/DDBJ databases">
        <title>Genome sequences of marine Pseudoalteromonas species.</title>
        <authorList>
            <person name="Boraston A.B."/>
            <person name="Hehemann J.-H."/>
            <person name="Vickers C.J."/>
            <person name="Salama-Alber O."/>
            <person name="Abe K."/>
            <person name="Hettle A.J."/>
        </authorList>
    </citation>
    <scope>NUCLEOTIDE SEQUENCE [LARGE SCALE GENOMIC DNA]</scope>
    <source>
        <strain evidence="5 6">PS47</strain>
    </source>
</reference>
<sequence length="191" mass="21256">MSVALLIEQLHQTFSENTLKNTAKYPLITHDEQWPSPCEVGEIDEQGNIQWQGARQQPAGSLNDLASALELEFPKALSELYGHMYGGSILASIDGHQVELLQAWNEEDFNLLQQNITGHVLMKRKLKQPETVFIGLTDQDDLLVSVLVHTGEVCLEHVGKKTHHVLAPNINAFLKALEVLDSNCKCITCFG</sequence>
<keyword evidence="6" id="KW-1185">Reference proteome</keyword>
<dbReference type="Gene3D" id="3.40.1580.20">
    <property type="entry name" value="Syd protein"/>
    <property type="match status" value="1"/>
</dbReference>
<accession>A0ABQ6RIJ0</accession>
<keyword evidence="2 4" id="KW-0997">Cell inner membrane</keyword>
<protein>
    <recommendedName>
        <fullName evidence="4">Protein Syd</fullName>
    </recommendedName>
</protein>